<organism evidence="2 3">
    <name type="scientific">Drechslerella dactyloides</name>
    <name type="common">Nematode-trapping fungus</name>
    <name type="synonym">Arthrobotrys dactyloides</name>
    <dbReference type="NCBI Taxonomy" id="74499"/>
    <lineage>
        <taxon>Eukaryota</taxon>
        <taxon>Fungi</taxon>
        <taxon>Dikarya</taxon>
        <taxon>Ascomycota</taxon>
        <taxon>Pezizomycotina</taxon>
        <taxon>Orbiliomycetes</taxon>
        <taxon>Orbiliales</taxon>
        <taxon>Orbiliaceae</taxon>
        <taxon>Drechslerella</taxon>
    </lineage>
</organism>
<dbReference type="EMBL" id="JAQGDS010000001">
    <property type="protein sequence ID" value="KAJ6264113.1"/>
    <property type="molecule type" value="Genomic_DNA"/>
</dbReference>
<accession>A0AAD6NP06</accession>
<comment type="caution">
    <text evidence="2">The sequence shown here is derived from an EMBL/GenBank/DDBJ whole genome shotgun (WGS) entry which is preliminary data.</text>
</comment>
<evidence type="ECO:0000256" key="1">
    <source>
        <dbReference type="SAM" id="MobiDB-lite"/>
    </source>
</evidence>
<dbReference type="Proteomes" id="UP001221413">
    <property type="component" value="Unassembled WGS sequence"/>
</dbReference>
<dbReference type="AlphaFoldDB" id="A0AAD6NP06"/>
<proteinExistence type="predicted"/>
<feature type="compositionally biased region" description="Polar residues" evidence="1">
    <location>
        <begin position="44"/>
        <end position="55"/>
    </location>
</feature>
<sequence length="125" mass="13790">MAARAIGELARFEDCGRQITSTAVRGVRDSPKLLHGTIPRYSPSHATTSQRSPQTYQIHPLQLRFQFACMDPIVSTMPLPRSTAWRGFDAQPLDELAFSRKLPGAVKAPVAIQASPKFKSDRARG</sequence>
<gene>
    <name evidence="2" type="ORF">Dda_0255</name>
</gene>
<evidence type="ECO:0000313" key="2">
    <source>
        <dbReference type="EMBL" id="KAJ6264113.1"/>
    </source>
</evidence>
<feature type="region of interest" description="Disordered" evidence="1">
    <location>
        <begin position="34"/>
        <end position="55"/>
    </location>
</feature>
<reference evidence="2" key="1">
    <citation type="submission" date="2023-01" db="EMBL/GenBank/DDBJ databases">
        <title>The chitinases involved in constricting ring structure development in the nematode-trapping fungus Drechslerella dactyloides.</title>
        <authorList>
            <person name="Wang R."/>
            <person name="Zhang L."/>
            <person name="Tang P."/>
            <person name="Li S."/>
            <person name="Liang L."/>
        </authorList>
    </citation>
    <scope>NUCLEOTIDE SEQUENCE</scope>
    <source>
        <strain evidence="2">YMF1.00031</strain>
    </source>
</reference>
<keyword evidence="3" id="KW-1185">Reference proteome</keyword>
<protein>
    <submittedName>
        <fullName evidence="2">Uncharacterized protein</fullName>
    </submittedName>
</protein>
<name>A0AAD6NP06_DREDA</name>
<evidence type="ECO:0000313" key="3">
    <source>
        <dbReference type="Proteomes" id="UP001221413"/>
    </source>
</evidence>